<name>A0A251SLV2_HELAN</name>
<accession>A0A251SLV2</accession>
<dbReference type="GO" id="GO:0003855">
    <property type="term" value="F:3-dehydroquinate dehydratase activity"/>
    <property type="evidence" value="ECO:0007669"/>
    <property type="project" value="UniProtKB-EC"/>
</dbReference>
<dbReference type="EMBL" id="MNCJ02000329">
    <property type="protein sequence ID" value="KAF5770962.1"/>
    <property type="molecule type" value="Genomic_DNA"/>
</dbReference>
<dbReference type="Proteomes" id="UP000215914">
    <property type="component" value="Chromosome 14"/>
</dbReference>
<sequence>MVQEYLHHEKHISVIYTSAVYVPIVEAVDEIIGYSCTIPHKENIAQRCDEADPVAKSTGAINCVIGRRIDRKLYGCKLVIQNV</sequence>
<feature type="domain" description="Shikimate dehydrogenase substrate binding N-terminal" evidence="1">
    <location>
        <begin position="29"/>
        <end position="64"/>
    </location>
</feature>
<dbReference type="InterPro" id="IPR013708">
    <property type="entry name" value="Shikimate_DH-bd_N"/>
</dbReference>
<dbReference type="InterPro" id="IPR046346">
    <property type="entry name" value="Aminoacid_DH-like_N_sf"/>
</dbReference>
<keyword evidence="2" id="KW-0456">Lyase</keyword>
<protein>
    <submittedName>
        <fullName evidence="3">Putative shikimate dehydrogenase substrate binding protein</fullName>
    </submittedName>
    <submittedName>
        <fullName evidence="2">Shikimate dehydrogenase, 3-dehydroquinate dehydratase</fullName>
        <ecNumber evidence="2">1.1.1.25</ecNumber>
        <ecNumber evidence="2">4.2.1.10</ecNumber>
    </submittedName>
</protein>
<gene>
    <name evidence="3" type="ORF">HannXRQ_Chr14g0458481</name>
    <name evidence="2" type="ORF">HanXRQr2_Chr14g0665261</name>
</gene>
<dbReference type="EMBL" id="CM007903">
    <property type="protein sequence ID" value="OTF99608.1"/>
    <property type="molecule type" value="Genomic_DNA"/>
</dbReference>
<organism evidence="3 4">
    <name type="scientific">Helianthus annuus</name>
    <name type="common">Common sunflower</name>
    <dbReference type="NCBI Taxonomy" id="4232"/>
    <lineage>
        <taxon>Eukaryota</taxon>
        <taxon>Viridiplantae</taxon>
        <taxon>Streptophyta</taxon>
        <taxon>Embryophyta</taxon>
        <taxon>Tracheophyta</taxon>
        <taxon>Spermatophyta</taxon>
        <taxon>Magnoliopsida</taxon>
        <taxon>eudicotyledons</taxon>
        <taxon>Gunneridae</taxon>
        <taxon>Pentapetalae</taxon>
        <taxon>asterids</taxon>
        <taxon>campanulids</taxon>
        <taxon>Asterales</taxon>
        <taxon>Asteraceae</taxon>
        <taxon>Asteroideae</taxon>
        <taxon>Heliantheae alliance</taxon>
        <taxon>Heliantheae</taxon>
        <taxon>Helianthus</taxon>
    </lineage>
</organism>
<reference evidence="2 4" key="1">
    <citation type="journal article" date="2017" name="Nature">
        <title>The sunflower genome provides insights into oil metabolism, flowering and Asterid evolution.</title>
        <authorList>
            <person name="Badouin H."/>
            <person name="Gouzy J."/>
            <person name="Grassa C.J."/>
            <person name="Murat F."/>
            <person name="Staton S.E."/>
            <person name="Cottret L."/>
            <person name="Lelandais-Briere C."/>
            <person name="Owens G.L."/>
            <person name="Carrere S."/>
            <person name="Mayjonade B."/>
            <person name="Legrand L."/>
            <person name="Gill N."/>
            <person name="Kane N.C."/>
            <person name="Bowers J.E."/>
            <person name="Hubner S."/>
            <person name="Bellec A."/>
            <person name="Berard A."/>
            <person name="Berges H."/>
            <person name="Blanchet N."/>
            <person name="Boniface M.C."/>
            <person name="Brunel D."/>
            <person name="Catrice O."/>
            <person name="Chaidir N."/>
            <person name="Claudel C."/>
            <person name="Donnadieu C."/>
            <person name="Faraut T."/>
            <person name="Fievet G."/>
            <person name="Helmstetter N."/>
            <person name="King M."/>
            <person name="Knapp S.J."/>
            <person name="Lai Z."/>
            <person name="Le Paslier M.C."/>
            <person name="Lippi Y."/>
            <person name="Lorenzon L."/>
            <person name="Mandel J.R."/>
            <person name="Marage G."/>
            <person name="Marchand G."/>
            <person name="Marquand E."/>
            <person name="Bret-Mestries E."/>
            <person name="Morien E."/>
            <person name="Nambeesan S."/>
            <person name="Nguyen T."/>
            <person name="Pegot-Espagnet P."/>
            <person name="Pouilly N."/>
            <person name="Raftis F."/>
            <person name="Sallet E."/>
            <person name="Schiex T."/>
            <person name="Thomas J."/>
            <person name="Vandecasteele C."/>
            <person name="Vares D."/>
            <person name="Vear F."/>
            <person name="Vautrin S."/>
            <person name="Crespi M."/>
            <person name="Mangin B."/>
            <person name="Burke J.M."/>
            <person name="Salse J."/>
            <person name="Munos S."/>
            <person name="Vincourt P."/>
            <person name="Rieseberg L.H."/>
            <person name="Langlade N.B."/>
        </authorList>
    </citation>
    <scope>NUCLEOTIDE SEQUENCE [LARGE SCALE GENOMIC DNA]</scope>
    <source>
        <strain evidence="4">cv. SF193</strain>
        <tissue evidence="2">Leaves</tissue>
    </source>
</reference>
<keyword evidence="4" id="KW-1185">Reference proteome</keyword>
<dbReference type="Pfam" id="PF08501">
    <property type="entry name" value="Shikimate_dh_N"/>
    <property type="match status" value="1"/>
</dbReference>
<keyword evidence="2" id="KW-0560">Oxidoreductase</keyword>
<dbReference type="STRING" id="4232.A0A251SLV2"/>
<dbReference type="InterPro" id="IPR022893">
    <property type="entry name" value="Shikimate_DH_fam"/>
</dbReference>
<dbReference type="Gramene" id="mRNA:HanXRQr2_Chr14g0665261">
    <property type="protein sequence ID" value="mRNA:HanXRQr2_Chr14g0665261"/>
    <property type="gene ID" value="HanXRQr2_Chr14g0665261"/>
</dbReference>
<dbReference type="InParanoid" id="A0A251SLV2"/>
<evidence type="ECO:0000313" key="4">
    <source>
        <dbReference type="Proteomes" id="UP000215914"/>
    </source>
</evidence>
<evidence type="ECO:0000313" key="3">
    <source>
        <dbReference type="EMBL" id="OTF99608.1"/>
    </source>
</evidence>
<evidence type="ECO:0000313" key="2">
    <source>
        <dbReference type="EMBL" id="KAF5770962.1"/>
    </source>
</evidence>
<dbReference type="SUPFAM" id="SSF53223">
    <property type="entry name" value="Aminoacid dehydrogenase-like, N-terminal domain"/>
    <property type="match status" value="1"/>
</dbReference>
<dbReference type="EC" id="4.2.1.10" evidence="2"/>
<dbReference type="AlphaFoldDB" id="A0A251SLV2"/>
<dbReference type="EC" id="1.1.1.25" evidence="2"/>
<reference evidence="3" key="2">
    <citation type="submission" date="2017-02" db="EMBL/GenBank/DDBJ databases">
        <title>Sunflower complete genome.</title>
        <authorList>
            <person name="Langlade N."/>
            <person name="Munos S."/>
        </authorList>
    </citation>
    <scope>NUCLEOTIDE SEQUENCE [LARGE SCALE GENOMIC DNA]</scope>
    <source>
        <tissue evidence="3">Leaves</tissue>
    </source>
</reference>
<proteinExistence type="predicted"/>
<reference evidence="2" key="3">
    <citation type="submission" date="2020-06" db="EMBL/GenBank/DDBJ databases">
        <title>Helianthus annuus Genome sequencing and assembly Release 2.</title>
        <authorList>
            <person name="Gouzy J."/>
            <person name="Langlade N."/>
            <person name="Munos S."/>
        </authorList>
    </citation>
    <scope>NUCLEOTIDE SEQUENCE</scope>
    <source>
        <tissue evidence="2">Leaves</tissue>
    </source>
</reference>
<evidence type="ECO:0000259" key="1">
    <source>
        <dbReference type="Pfam" id="PF08501"/>
    </source>
</evidence>
<dbReference type="GO" id="GO:0004764">
    <property type="term" value="F:shikimate 3-dehydrogenase (NADP+) activity"/>
    <property type="evidence" value="ECO:0007669"/>
    <property type="project" value="UniProtKB-EC"/>
</dbReference>
<dbReference type="PANTHER" id="PTHR21089:SF1">
    <property type="entry name" value="BIFUNCTIONAL 3-DEHYDROQUINATE DEHYDRATASE_SHIKIMATE DEHYDROGENASE, CHLOROPLASTIC"/>
    <property type="match status" value="1"/>
</dbReference>
<dbReference type="Gene3D" id="3.40.50.10860">
    <property type="entry name" value="Leucine Dehydrogenase, chain A, domain 1"/>
    <property type="match status" value="1"/>
</dbReference>
<dbReference type="PANTHER" id="PTHR21089">
    <property type="entry name" value="SHIKIMATE DEHYDROGENASE"/>
    <property type="match status" value="1"/>
</dbReference>